<dbReference type="PANTHER" id="PTHR37817">
    <property type="entry name" value="N-ACETYLTRANSFERASE EIS"/>
    <property type="match status" value="1"/>
</dbReference>
<name>A0A6B2LAW5_9EUKA</name>
<feature type="domain" description="N-acetyltransferase" evidence="1">
    <location>
        <begin position="1"/>
        <end position="153"/>
    </location>
</feature>
<reference evidence="2" key="1">
    <citation type="journal article" date="2020" name="J. Eukaryot. Microbiol.">
        <title>De novo Sequencing, Assembly and Annotation of the Transcriptome for the Free-Living Testate Amoeba Arcella intermedia.</title>
        <authorList>
            <person name="Ribeiro G.M."/>
            <person name="Porfirio-Sousa A.L."/>
            <person name="Maurer-Alcala X.X."/>
            <person name="Katz L.A."/>
            <person name="Lahr D.J.G."/>
        </authorList>
    </citation>
    <scope>NUCLEOTIDE SEQUENCE</scope>
</reference>
<organism evidence="2">
    <name type="scientific">Arcella intermedia</name>
    <dbReference type="NCBI Taxonomy" id="1963864"/>
    <lineage>
        <taxon>Eukaryota</taxon>
        <taxon>Amoebozoa</taxon>
        <taxon>Tubulinea</taxon>
        <taxon>Elardia</taxon>
        <taxon>Arcellinida</taxon>
        <taxon>Sphaerothecina</taxon>
        <taxon>Arcellidae</taxon>
        <taxon>Arcella</taxon>
    </lineage>
</organism>
<dbReference type="AlphaFoldDB" id="A0A6B2LAW5"/>
<evidence type="ECO:0000259" key="1">
    <source>
        <dbReference type="PROSITE" id="PS51186"/>
    </source>
</evidence>
<dbReference type="GO" id="GO:0034069">
    <property type="term" value="F:aminoglycoside N-acetyltransferase activity"/>
    <property type="evidence" value="ECO:0007669"/>
    <property type="project" value="TreeGrafter"/>
</dbReference>
<dbReference type="GO" id="GO:0030649">
    <property type="term" value="P:aminoglycoside antibiotic catabolic process"/>
    <property type="evidence" value="ECO:0007669"/>
    <property type="project" value="TreeGrafter"/>
</dbReference>
<dbReference type="CDD" id="cd04301">
    <property type="entry name" value="NAT_SF"/>
    <property type="match status" value="1"/>
</dbReference>
<dbReference type="Pfam" id="PF13527">
    <property type="entry name" value="Acetyltransf_9"/>
    <property type="match status" value="1"/>
</dbReference>
<dbReference type="PROSITE" id="PS51186">
    <property type="entry name" value="GNAT"/>
    <property type="match status" value="1"/>
</dbReference>
<accession>A0A6B2LAW5</accession>
<dbReference type="EMBL" id="GIBP01004988">
    <property type="protein sequence ID" value="NDV33957.1"/>
    <property type="molecule type" value="Transcribed_RNA"/>
</dbReference>
<evidence type="ECO:0000313" key="2">
    <source>
        <dbReference type="EMBL" id="NDV33957.1"/>
    </source>
</evidence>
<dbReference type="PANTHER" id="PTHR37817:SF1">
    <property type="entry name" value="N-ACETYLTRANSFERASE EIS"/>
    <property type="match status" value="1"/>
</dbReference>
<dbReference type="Gene3D" id="3.40.630.30">
    <property type="match status" value="1"/>
</dbReference>
<proteinExistence type="predicted"/>
<protein>
    <recommendedName>
        <fullName evidence="1">N-acetyltransferase domain-containing protein</fullName>
    </recommendedName>
</protein>
<sequence length="315" mass="35770">MREDELESWFDFVGLVFSKAQNRSYFVRHWQADPHRNINGIFVCTRNSEIVGTLRVFHREVYIAGKNRKMGGLGEVSTHKEFRRRGIASKLLKMALCYMEENGMEISMLSGDQSIYTGVGYKKIECAFLRTVVSIDKPSPQGPYNITKTKFTDLSAIQKEQIQSIYNANLKYGGLVRTPEYWESWVAAELALCEHTYLIEHSGKVLAFLHFTLENPRTLSIKEFDILPEIFEDTTERKNFLVDSLSQVLAGLQGDCAGEYTLVAPAVLGPFGKVQEDFKYEGMQILFLKGCSEAEEAAMSKFLKESWNGSAIDSF</sequence>
<dbReference type="InterPro" id="IPR000182">
    <property type="entry name" value="GNAT_dom"/>
</dbReference>
<dbReference type="InterPro" id="IPR051554">
    <property type="entry name" value="Acetyltransferase_Eis"/>
</dbReference>
<dbReference type="InterPro" id="IPR016181">
    <property type="entry name" value="Acyl_CoA_acyltransferase"/>
</dbReference>
<dbReference type="SUPFAM" id="SSF55729">
    <property type="entry name" value="Acyl-CoA N-acyltransferases (Nat)"/>
    <property type="match status" value="1"/>
</dbReference>